<proteinExistence type="predicted"/>
<comment type="caution">
    <text evidence="1">The sequence shown here is derived from an EMBL/GenBank/DDBJ whole genome shotgun (WGS) entry which is preliminary data.</text>
</comment>
<dbReference type="Proteomes" id="UP001143910">
    <property type="component" value="Unassembled WGS sequence"/>
</dbReference>
<reference evidence="1" key="1">
    <citation type="submission" date="2022-08" db="EMBL/GenBank/DDBJ databases">
        <title>Genome Sequence of Lecanicillium fungicola.</title>
        <authorList>
            <person name="Buettner E."/>
        </authorList>
    </citation>
    <scope>NUCLEOTIDE SEQUENCE</scope>
    <source>
        <strain evidence="1">Babe33</strain>
    </source>
</reference>
<evidence type="ECO:0000313" key="2">
    <source>
        <dbReference type="Proteomes" id="UP001143910"/>
    </source>
</evidence>
<name>A0ACC1MZ54_9HYPO</name>
<dbReference type="EMBL" id="JANJQO010001209">
    <property type="protein sequence ID" value="KAJ2972130.1"/>
    <property type="molecule type" value="Genomic_DNA"/>
</dbReference>
<protein>
    <submittedName>
        <fullName evidence="1">Uncharacterized protein</fullName>
    </submittedName>
</protein>
<keyword evidence="2" id="KW-1185">Reference proteome</keyword>
<organism evidence="1 2">
    <name type="scientific">Zarea fungicola</name>
    <dbReference type="NCBI Taxonomy" id="93591"/>
    <lineage>
        <taxon>Eukaryota</taxon>
        <taxon>Fungi</taxon>
        <taxon>Dikarya</taxon>
        <taxon>Ascomycota</taxon>
        <taxon>Pezizomycotina</taxon>
        <taxon>Sordariomycetes</taxon>
        <taxon>Hypocreomycetidae</taxon>
        <taxon>Hypocreales</taxon>
        <taxon>Cordycipitaceae</taxon>
        <taxon>Zarea</taxon>
    </lineage>
</organism>
<gene>
    <name evidence="1" type="ORF">NQ176_g7334</name>
</gene>
<accession>A0ACC1MZ54</accession>
<sequence>MESKSKSQLNVAFGAMTFGRADTEQARITEVKECGEVLDILQKFGHSEVDTARIYCDGTSEEYLGQLDLRARGIKIDTKLSPIKRFSTLAAGFKIRTYTHDPDELEPAILESLEALKVKQVSIWYLHAPDRGVAYEDTLREVNNLYSKGYFVQLGISNYPAWEVAQICEICIRNGWKKPDVYQGAYNALQRNVEVELLPCLRKYGIAFYAYNPLAGGFLTDRYEREESSKSQNGRFDPKSNQGTAYRARYWNDPMFDALDSIRPLAKKLGMTTAEAALRWLNHHSTMKKEFGDTIVVGASSAKQLEGNLLSLEQGPLPDELVAAFEEGWKLTKGISKPYFF</sequence>
<evidence type="ECO:0000313" key="1">
    <source>
        <dbReference type="EMBL" id="KAJ2972130.1"/>
    </source>
</evidence>